<evidence type="ECO:0000256" key="1">
    <source>
        <dbReference type="SAM" id="SignalP"/>
    </source>
</evidence>
<dbReference type="EMBL" id="JAGGKV010000036">
    <property type="protein sequence ID" value="MBP1967540.1"/>
    <property type="molecule type" value="Genomic_DNA"/>
</dbReference>
<feature type="chain" id="PRO_5047487282" description="DUF4367 domain-containing protein" evidence="1">
    <location>
        <begin position="21"/>
        <end position="158"/>
    </location>
</feature>
<protein>
    <recommendedName>
        <fullName evidence="4">DUF4367 domain-containing protein</fullName>
    </recommendedName>
</protein>
<accession>A0ABS4I9C8</accession>
<evidence type="ECO:0000313" key="2">
    <source>
        <dbReference type="EMBL" id="MBP1967540.1"/>
    </source>
</evidence>
<sequence>MRRVTLQLILLTLMSLTLFGCEGSPQQKDAVSGDKLYIPEGYKTQLTSLKLTEAVSLPYFTKPFICVAKDQEQQQFAVVFYTESKIKTVKLLISYEEVIKRIESKGFNIKIGTTSLQNLHLFEINNELYWNFEDGTGKIYLNLQGEVVTDPFKTKIAA</sequence>
<proteinExistence type="predicted"/>
<keyword evidence="1" id="KW-0732">Signal</keyword>
<name>A0ABS4I9C8_9BACL</name>
<dbReference type="PROSITE" id="PS51257">
    <property type="entry name" value="PROKAR_LIPOPROTEIN"/>
    <property type="match status" value="1"/>
</dbReference>
<organism evidence="2 3">
    <name type="scientific">Paenibacillus aceris</name>
    <dbReference type="NCBI Taxonomy" id="869555"/>
    <lineage>
        <taxon>Bacteria</taxon>
        <taxon>Bacillati</taxon>
        <taxon>Bacillota</taxon>
        <taxon>Bacilli</taxon>
        <taxon>Bacillales</taxon>
        <taxon>Paenibacillaceae</taxon>
        <taxon>Paenibacillus</taxon>
    </lineage>
</organism>
<dbReference type="RefSeq" id="WP_209856256.1">
    <property type="nucleotide sequence ID" value="NZ_JAGGKV010000036.1"/>
</dbReference>
<gene>
    <name evidence="2" type="ORF">J2Z65_006812</name>
</gene>
<reference evidence="2 3" key="1">
    <citation type="submission" date="2021-03" db="EMBL/GenBank/DDBJ databases">
        <title>Genomic Encyclopedia of Type Strains, Phase IV (KMG-IV): sequencing the most valuable type-strain genomes for metagenomic binning, comparative biology and taxonomic classification.</title>
        <authorList>
            <person name="Goeker M."/>
        </authorList>
    </citation>
    <scope>NUCLEOTIDE SEQUENCE [LARGE SCALE GENOMIC DNA]</scope>
    <source>
        <strain evidence="2 3">DSM 24950</strain>
    </source>
</reference>
<feature type="signal peptide" evidence="1">
    <location>
        <begin position="1"/>
        <end position="20"/>
    </location>
</feature>
<dbReference type="Proteomes" id="UP001519344">
    <property type="component" value="Unassembled WGS sequence"/>
</dbReference>
<evidence type="ECO:0008006" key="4">
    <source>
        <dbReference type="Google" id="ProtNLM"/>
    </source>
</evidence>
<keyword evidence="3" id="KW-1185">Reference proteome</keyword>
<comment type="caution">
    <text evidence="2">The sequence shown here is derived from an EMBL/GenBank/DDBJ whole genome shotgun (WGS) entry which is preliminary data.</text>
</comment>
<evidence type="ECO:0000313" key="3">
    <source>
        <dbReference type="Proteomes" id="UP001519344"/>
    </source>
</evidence>